<dbReference type="Proteomes" id="UP000192342">
    <property type="component" value="Unassembled WGS sequence"/>
</dbReference>
<dbReference type="STRING" id="1317117.ATO7_08062"/>
<evidence type="ECO:0000313" key="2">
    <source>
        <dbReference type="Proteomes" id="UP000192342"/>
    </source>
</evidence>
<proteinExistence type="predicted"/>
<evidence type="ECO:0000313" key="1">
    <source>
        <dbReference type="EMBL" id="ORE86978.1"/>
    </source>
</evidence>
<accession>A0A1Y1SD98</accession>
<organism evidence="1 2">
    <name type="scientific">Oceanococcus atlanticus</name>
    <dbReference type="NCBI Taxonomy" id="1317117"/>
    <lineage>
        <taxon>Bacteria</taxon>
        <taxon>Pseudomonadati</taxon>
        <taxon>Pseudomonadota</taxon>
        <taxon>Gammaproteobacteria</taxon>
        <taxon>Chromatiales</taxon>
        <taxon>Oceanococcaceae</taxon>
        <taxon>Oceanococcus</taxon>
    </lineage>
</organism>
<gene>
    <name evidence="1" type="ORF">ATO7_08062</name>
</gene>
<protein>
    <recommendedName>
        <fullName evidence="3">Anti sigma-E protein RseA N-terminal domain-containing protein</fullName>
    </recommendedName>
</protein>
<sequence length="267" mass="28352">MSDESVKDQLVCAFLDGELSSQQIDELLEQLECERTRSRACRQAMMGSLMNQPKAMCVDVSVAVREAIRLEAPLVAPVRGSRVIRMMRKAPGRWRSVASQRWQVPAAGLALAASAALAAVIVIQPDVQAPKLGNEMLAATSNDAAVVPVASAQPLASQMPAARAAQVPTQLVATASTNSPASHRNQATSPRELVIASPQEPRPIVAQWSHAQTADATAQQAAAQARMQERLNTYLINHARSGGGYALSGSLGYARVAARPQQTASNE</sequence>
<dbReference type="RefSeq" id="WP_083561188.1">
    <property type="nucleotide sequence ID" value="NZ_AQQV01000002.1"/>
</dbReference>
<name>A0A1Y1SD98_9GAMM</name>
<reference evidence="1 2" key="1">
    <citation type="submission" date="2013-04" db="EMBL/GenBank/DDBJ databases">
        <title>Oceanococcus atlanticus 22II-S10r2 Genome Sequencing.</title>
        <authorList>
            <person name="Lai Q."/>
            <person name="Li G."/>
            <person name="Shao Z."/>
        </authorList>
    </citation>
    <scope>NUCLEOTIDE SEQUENCE [LARGE SCALE GENOMIC DNA]</scope>
    <source>
        <strain evidence="1 2">22II-S10r2</strain>
    </source>
</reference>
<keyword evidence="2" id="KW-1185">Reference proteome</keyword>
<dbReference type="AlphaFoldDB" id="A0A1Y1SD98"/>
<evidence type="ECO:0008006" key="3">
    <source>
        <dbReference type="Google" id="ProtNLM"/>
    </source>
</evidence>
<comment type="caution">
    <text evidence="1">The sequence shown here is derived from an EMBL/GenBank/DDBJ whole genome shotgun (WGS) entry which is preliminary data.</text>
</comment>
<dbReference type="EMBL" id="AQQV01000002">
    <property type="protein sequence ID" value="ORE86978.1"/>
    <property type="molecule type" value="Genomic_DNA"/>
</dbReference>